<evidence type="ECO:0000313" key="1">
    <source>
        <dbReference type="EMBL" id="CAG4944098.1"/>
    </source>
</evidence>
<comment type="caution">
    <text evidence="1">The sequence shown here is derived from an EMBL/GenBank/DDBJ whole genome shotgun (WGS) entry which is preliminary data.</text>
</comment>
<dbReference type="Proteomes" id="UP000691718">
    <property type="component" value="Unassembled WGS sequence"/>
</dbReference>
<dbReference type="PANTHER" id="PTHR46601:SF2">
    <property type="entry name" value="UBIQUITIN-LIKE PROTEASE FAMILY PROFILE DOMAIN-CONTAINING PROTEIN"/>
    <property type="match status" value="1"/>
</dbReference>
<sequence>MVTWNYFESAHGKGAADGVGAVVKRTADAGRDVATLDGFLKIVKQNTQNNNVATVEEYQITEKDMLITSEQLKPLKGTMKVHQILWQKEKDHLIFRETSCFICLDMNCKHTKFVGKLCYKDKDESTHITNKENEDNNMNVATTNVIPKTTPNNRTIKILRNVLLTPKRKRNETTAKMLSDLKPDNKLHLDPNVQIENMVYQYNISGSGSDINFSSVFQDYVQSTRTLQLSSNEIIDGQSNVLGSSLLCDDFADSQKTAFDPTCEVSGHESDTDSSSSFNIFEF</sequence>
<protein>
    <submittedName>
        <fullName evidence="1">(apollo) hypothetical protein</fullName>
    </submittedName>
</protein>
<dbReference type="OrthoDB" id="6375801at2759"/>
<dbReference type="AlphaFoldDB" id="A0A8S3W751"/>
<organism evidence="1 2">
    <name type="scientific">Parnassius apollo</name>
    <name type="common">Apollo butterfly</name>
    <name type="synonym">Papilio apollo</name>
    <dbReference type="NCBI Taxonomy" id="110799"/>
    <lineage>
        <taxon>Eukaryota</taxon>
        <taxon>Metazoa</taxon>
        <taxon>Ecdysozoa</taxon>
        <taxon>Arthropoda</taxon>
        <taxon>Hexapoda</taxon>
        <taxon>Insecta</taxon>
        <taxon>Pterygota</taxon>
        <taxon>Neoptera</taxon>
        <taxon>Endopterygota</taxon>
        <taxon>Lepidoptera</taxon>
        <taxon>Glossata</taxon>
        <taxon>Ditrysia</taxon>
        <taxon>Papilionoidea</taxon>
        <taxon>Papilionidae</taxon>
        <taxon>Parnassiinae</taxon>
        <taxon>Parnassini</taxon>
        <taxon>Parnassius</taxon>
        <taxon>Parnassius</taxon>
    </lineage>
</organism>
<proteinExistence type="predicted"/>
<dbReference type="PANTHER" id="PTHR46601">
    <property type="entry name" value="ULP_PROTEASE DOMAIN-CONTAINING PROTEIN"/>
    <property type="match status" value="1"/>
</dbReference>
<reference evidence="1" key="1">
    <citation type="submission" date="2021-04" db="EMBL/GenBank/DDBJ databases">
        <authorList>
            <person name="Tunstrom K."/>
        </authorList>
    </citation>
    <scope>NUCLEOTIDE SEQUENCE</scope>
</reference>
<dbReference type="EMBL" id="CAJQZP010000178">
    <property type="protein sequence ID" value="CAG4944098.1"/>
    <property type="molecule type" value="Genomic_DNA"/>
</dbReference>
<keyword evidence="2" id="KW-1185">Reference proteome</keyword>
<accession>A0A8S3W751</accession>
<gene>
    <name evidence="1" type="ORF">PAPOLLO_LOCUS2824</name>
</gene>
<name>A0A8S3W751_PARAO</name>
<evidence type="ECO:0000313" key="2">
    <source>
        <dbReference type="Proteomes" id="UP000691718"/>
    </source>
</evidence>